<dbReference type="InterPro" id="IPR052023">
    <property type="entry name" value="Histidine_kinase_KdpD"/>
</dbReference>
<dbReference type="PANTHER" id="PTHR45569">
    <property type="entry name" value="SENSOR PROTEIN KDPD"/>
    <property type="match status" value="1"/>
</dbReference>
<evidence type="ECO:0000313" key="5">
    <source>
        <dbReference type="EMBL" id="PZD96784.1"/>
    </source>
</evidence>
<evidence type="ECO:0000256" key="1">
    <source>
        <dbReference type="ARBA" id="ARBA00022679"/>
    </source>
</evidence>
<dbReference type="AlphaFoldDB" id="A0A2W1LQJ5"/>
<dbReference type="FunFam" id="3.40.50.300:FF:000483">
    <property type="entry name" value="Sensor histidine kinase KdpD"/>
    <property type="match status" value="1"/>
</dbReference>
<protein>
    <submittedName>
        <fullName evidence="5">Histidine kinase</fullName>
    </submittedName>
</protein>
<dbReference type="RefSeq" id="WP_111145795.1">
    <property type="nucleotide sequence ID" value="NZ_QKRB01000036.1"/>
</dbReference>
<dbReference type="InterPro" id="IPR003852">
    <property type="entry name" value="Sig_transdc_His_kinase_KdpD_N"/>
</dbReference>
<keyword evidence="1" id="KW-0808">Transferase</keyword>
<evidence type="ECO:0000313" key="6">
    <source>
        <dbReference type="Proteomes" id="UP000249522"/>
    </source>
</evidence>
<dbReference type="SUPFAM" id="SSF52402">
    <property type="entry name" value="Adenine nucleotide alpha hydrolases-like"/>
    <property type="match status" value="2"/>
</dbReference>
<evidence type="ECO:0000259" key="4">
    <source>
        <dbReference type="Pfam" id="PF02702"/>
    </source>
</evidence>
<dbReference type="Gene3D" id="3.40.50.620">
    <property type="entry name" value="HUPs"/>
    <property type="match status" value="2"/>
</dbReference>
<dbReference type="GO" id="GO:0005737">
    <property type="term" value="C:cytoplasm"/>
    <property type="evidence" value="ECO:0007669"/>
    <property type="project" value="UniProtKB-ARBA"/>
</dbReference>
<proteinExistence type="predicted"/>
<dbReference type="Proteomes" id="UP000249522">
    <property type="component" value="Unassembled WGS sequence"/>
</dbReference>
<feature type="domain" description="Signal transduction histidine kinase osmosensitive K+ channel sensor N-terminal" evidence="4">
    <location>
        <begin position="21"/>
        <end position="224"/>
    </location>
</feature>
<keyword evidence="3" id="KW-0902">Two-component regulatory system</keyword>
<dbReference type="EMBL" id="QKRB01000036">
    <property type="protein sequence ID" value="PZD96784.1"/>
    <property type="molecule type" value="Genomic_DNA"/>
</dbReference>
<dbReference type="Pfam" id="PF02702">
    <property type="entry name" value="KdpD"/>
    <property type="match status" value="2"/>
</dbReference>
<keyword evidence="6" id="KW-1185">Reference proteome</keyword>
<dbReference type="InterPro" id="IPR014729">
    <property type="entry name" value="Rossmann-like_a/b/a_fold"/>
</dbReference>
<dbReference type="InterPro" id="IPR027417">
    <property type="entry name" value="P-loop_NTPase"/>
</dbReference>
<organism evidence="5 6">
    <name type="scientific">Paenibacillus sambharensis</name>
    <dbReference type="NCBI Taxonomy" id="1803190"/>
    <lineage>
        <taxon>Bacteria</taxon>
        <taxon>Bacillati</taxon>
        <taxon>Bacillota</taxon>
        <taxon>Bacilli</taxon>
        <taxon>Bacillales</taxon>
        <taxon>Paenibacillaceae</taxon>
        <taxon>Paenibacillus</taxon>
    </lineage>
</organism>
<dbReference type="OrthoDB" id="9806130at2"/>
<keyword evidence="2 5" id="KW-0418">Kinase</keyword>
<evidence type="ECO:0000256" key="3">
    <source>
        <dbReference type="ARBA" id="ARBA00023012"/>
    </source>
</evidence>
<dbReference type="SUPFAM" id="SSF52540">
    <property type="entry name" value="P-loop containing nucleoside triphosphate hydrolases"/>
    <property type="match status" value="1"/>
</dbReference>
<reference evidence="5 6" key="1">
    <citation type="submission" date="2018-06" db="EMBL/GenBank/DDBJ databases">
        <title>Paenibacillus imtechensis sp. nov.</title>
        <authorList>
            <person name="Pinnaka A.K."/>
            <person name="Singh H."/>
            <person name="Kaur M."/>
        </authorList>
    </citation>
    <scope>NUCLEOTIDE SEQUENCE [LARGE SCALE GENOMIC DNA]</scope>
    <source>
        <strain evidence="5 6">SMB1</strain>
    </source>
</reference>
<dbReference type="GO" id="GO:0005886">
    <property type="term" value="C:plasma membrane"/>
    <property type="evidence" value="ECO:0007669"/>
    <property type="project" value="TreeGrafter"/>
</dbReference>
<evidence type="ECO:0000256" key="2">
    <source>
        <dbReference type="ARBA" id="ARBA00022777"/>
    </source>
</evidence>
<feature type="domain" description="Signal transduction histidine kinase osmosensitive K+ channel sensor N-terminal" evidence="4">
    <location>
        <begin position="414"/>
        <end position="623"/>
    </location>
</feature>
<dbReference type="PANTHER" id="PTHR45569:SF1">
    <property type="entry name" value="SENSOR PROTEIN KDPD"/>
    <property type="match status" value="1"/>
</dbReference>
<sequence>MQDFKQRSPEQLLQSIVKLQMGRLKIYIGALTGSGKTYHMLQEGQELKRLGIDVVTCAVSTMQRPETKAQLSGLERIPSIRWHNEDGEQKDLDVEAILKRDPDVVLTDRLAHKNRRGAPRPTRLEDIRFLLHHGISVIATINVYELQGVTELARRLVGIEAANTVPADTLALADEVQLIDVTPETLLQRLEEGLLLTEDVQPLFNPGDISVLRELTLRLVAEDVNGSLEKHREEQGLVGSAGIAEHILVSVQYHWNGSIYIRRGQQVAKRLGGDLSVVTFTNPKQRLSQEHEEFRRSMLKLAKKIGAAFHERPLVSRRRLPGTLVDFALRHNITRIVLGHSKQTRWQEWLQGSIVHDILKQTRNVDVFIVADRAAAYGERILQAKIKGRQDLNDENAYHRLNSRQVGRKIEEIKQGKFRVYIGAAPGVGKTYTMLREGNILLKKGVDVILGYVETHGRKDTAAQIGDLERVPLAFIPYKGTQLQEMDTEAILARNPEVVLVDELAHTNVPGSLLSKRYEDVTRLLQAGISVISTMNVQHLESLNDAVEQLTGVRVRETVPDSILRMADEVALIDVAPQALQQRMREGKIYALEKVEQALSHFFKTGNLIALRELALREIADDVDERLESWQRSSSLRGPWRREEAIFVSVTLSDHAERLIRRGFRIAHRLKAQWHVCYVHVGEAMTIKQKERAEILEKLTVRLGGHFKLAYCQTSRRLHEAIIQQANVHHSTQMVVGQPDRSLLEQLTKGALIKKLLRAGRHMDVLVVSKFSIQPAGARGRN</sequence>
<gene>
    <name evidence="5" type="ORF">DNH61_06195</name>
</gene>
<name>A0A2W1LQJ5_9BACL</name>
<accession>A0A2W1LQJ5</accession>
<dbReference type="GO" id="GO:0000155">
    <property type="term" value="F:phosphorelay sensor kinase activity"/>
    <property type="evidence" value="ECO:0007669"/>
    <property type="project" value="InterPro"/>
</dbReference>
<dbReference type="Gene3D" id="3.40.50.300">
    <property type="entry name" value="P-loop containing nucleotide triphosphate hydrolases"/>
    <property type="match status" value="2"/>
</dbReference>
<comment type="caution">
    <text evidence="5">The sequence shown here is derived from an EMBL/GenBank/DDBJ whole genome shotgun (WGS) entry which is preliminary data.</text>
</comment>